<organism evidence="1 2">
    <name type="scientific">Pristionchus fissidentatus</name>
    <dbReference type="NCBI Taxonomy" id="1538716"/>
    <lineage>
        <taxon>Eukaryota</taxon>
        <taxon>Metazoa</taxon>
        <taxon>Ecdysozoa</taxon>
        <taxon>Nematoda</taxon>
        <taxon>Chromadorea</taxon>
        <taxon>Rhabditida</taxon>
        <taxon>Rhabditina</taxon>
        <taxon>Diplogasteromorpha</taxon>
        <taxon>Diplogasteroidea</taxon>
        <taxon>Neodiplogasteridae</taxon>
        <taxon>Pristionchus</taxon>
    </lineage>
</organism>
<keyword evidence="2" id="KW-1185">Reference proteome</keyword>
<dbReference type="EMBL" id="BTSY01000007">
    <property type="protein sequence ID" value="GMT35610.1"/>
    <property type="molecule type" value="Genomic_DNA"/>
</dbReference>
<dbReference type="Proteomes" id="UP001432322">
    <property type="component" value="Unassembled WGS sequence"/>
</dbReference>
<feature type="non-terminal residue" evidence="1">
    <location>
        <position position="89"/>
    </location>
</feature>
<name>A0AAV5WY98_9BILA</name>
<comment type="caution">
    <text evidence="1">The sequence shown here is derived from an EMBL/GenBank/DDBJ whole genome shotgun (WGS) entry which is preliminary data.</text>
</comment>
<protein>
    <submittedName>
        <fullName evidence="1">Uncharacterized protein</fullName>
    </submittedName>
</protein>
<gene>
    <name evidence="1" type="ORF">PFISCL1PPCAC_26907</name>
</gene>
<accession>A0AAV5WY98</accession>
<feature type="non-terminal residue" evidence="1">
    <location>
        <position position="1"/>
    </location>
</feature>
<evidence type="ECO:0000313" key="1">
    <source>
        <dbReference type="EMBL" id="GMT35610.1"/>
    </source>
</evidence>
<sequence length="89" mass="10581">DENEDEDFIKKIFAARKRGSMTEKQQKQYEQLEIQKRVIRTRTQVWIGCDGTHVELDEEENRMLQEACNIIFSSLLGSNRFSHLTQMME</sequence>
<dbReference type="AlphaFoldDB" id="A0AAV5WY98"/>
<proteinExistence type="predicted"/>
<evidence type="ECO:0000313" key="2">
    <source>
        <dbReference type="Proteomes" id="UP001432322"/>
    </source>
</evidence>
<reference evidence="1" key="1">
    <citation type="submission" date="2023-10" db="EMBL/GenBank/DDBJ databases">
        <title>Genome assembly of Pristionchus species.</title>
        <authorList>
            <person name="Yoshida K."/>
            <person name="Sommer R.J."/>
        </authorList>
    </citation>
    <scope>NUCLEOTIDE SEQUENCE</scope>
    <source>
        <strain evidence="1">RS5133</strain>
    </source>
</reference>